<gene>
    <name evidence="1" type="ORF">MRATA1EN1_LOCUS5283</name>
</gene>
<protein>
    <submittedName>
        <fullName evidence="1">Uncharacterized protein</fullName>
    </submittedName>
</protein>
<sequence length="96" mass="10223">MALPPSTSLPVVSTPTCCCRKGVNDRHGRIPVGACGQPWRASQGSVVHSTAQEAASLGRYYIRYCGVNPSTGAKVYLGALALACLLHRPPMRAERE</sequence>
<name>A0ABN8Y7A4_RANTA</name>
<organism evidence="1 2">
    <name type="scientific">Rangifer tarandus platyrhynchus</name>
    <name type="common">Svalbard reindeer</name>
    <dbReference type="NCBI Taxonomy" id="3082113"/>
    <lineage>
        <taxon>Eukaryota</taxon>
        <taxon>Metazoa</taxon>
        <taxon>Chordata</taxon>
        <taxon>Craniata</taxon>
        <taxon>Vertebrata</taxon>
        <taxon>Euteleostomi</taxon>
        <taxon>Mammalia</taxon>
        <taxon>Eutheria</taxon>
        <taxon>Laurasiatheria</taxon>
        <taxon>Artiodactyla</taxon>
        <taxon>Ruminantia</taxon>
        <taxon>Pecora</taxon>
        <taxon>Cervidae</taxon>
        <taxon>Odocoileinae</taxon>
        <taxon>Rangifer</taxon>
    </lineage>
</organism>
<evidence type="ECO:0000313" key="1">
    <source>
        <dbReference type="EMBL" id="CAI9156321.1"/>
    </source>
</evidence>
<accession>A0ABN8Y7A4</accession>
<proteinExistence type="predicted"/>
<evidence type="ECO:0000313" key="2">
    <source>
        <dbReference type="Proteomes" id="UP001176941"/>
    </source>
</evidence>
<keyword evidence="2" id="KW-1185">Reference proteome</keyword>
<dbReference type="Proteomes" id="UP001176941">
    <property type="component" value="Chromosome 14"/>
</dbReference>
<reference evidence="1" key="1">
    <citation type="submission" date="2023-04" db="EMBL/GenBank/DDBJ databases">
        <authorList>
            <consortium name="ELIXIR-Norway"/>
        </authorList>
    </citation>
    <scope>NUCLEOTIDE SEQUENCE [LARGE SCALE GENOMIC DNA]</scope>
</reference>
<dbReference type="EMBL" id="OX459950">
    <property type="protein sequence ID" value="CAI9156321.1"/>
    <property type="molecule type" value="Genomic_DNA"/>
</dbReference>